<protein>
    <submittedName>
        <fullName evidence="1">Uncharacterized protein</fullName>
    </submittedName>
</protein>
<gene>
    <name evidence="1" type="ORF">E3T51_06255</name>
</gene>
<reference evidence="1 2" key="1">
    <citation type="submission" date="2019-03" db="EMBL/GenBank/DDBJ databases">
        <title>Genomics of glacier-inhabiting Cryobacterium strains.</title>
        <authorList>
            <person name="Liu Q."/>
            <person name="Xin Y.-H."/>
        </authorList>
    </citation>
    <scope>NUCLEOTIDE SEQUENCE [LARGE SCALE GENOMIC DNA]</scope>
    <source>
        <strain evidence="1 2">Sr54</strain>
    </source>
</reference>
<accession>A0A4R9BQF1</accession>
<keyword evidence="2" id="KW-1185">Reference proteome</keyword>
<dbReference type="EMBL" id="SOHN01000009">
    <property type="protein sequence ID" value="TFD88926.1"/>
    <property type="molecule type" value="Genomic_DNA"/>
</dbReference>
<dbReference type="AlphaFoldDB" id="A0A4R9BQF1"/>
<comment type="caution">
    <text evidence="1">The sequence shown here is derived from an EMBL/GenBank/DDBJ whole genome shotgun (WGS) entry which is preliminary data.</text>
</comment>
<dbReference type="RefSeq" id="WP_134528848.1">
    <property type="nucleotide sequence ID" value="NZ_SOHN01000009.1"/>
</dbReference>
<dbReference type="Proteomes" id="UP000297626">
    <property type="component" value="Unassembled WGS sequence"/>
</dbReference>
<name>A0A4R9BQF1_9MICO</name>
<evidence type="ECO:0000313" key="2">
    <source>
        <dbReference type="Proteomes" id="UP000297626"/>
    </source>
</evidence>
<organism evidence="1 2">
    <name type="scientific">Cryobacterium serini</name>
    <dbReference type="NCBI Taxonomy" id="1259201"/>
    <lineage>
        <taxon>Bacteria</taxon>
        <taxon>Bacillati</taxon>
        <taxon>Actinomycetota</taxon>
        <taxon>Actinomycetes</taxon>
        <taxon>Micrococcales</taxon>
        <taxon>Microbacteriaceae</taxon>
        <taxon>Cryobacterium</taxon>
    </lineage>
</organism>
<evidence type="ECO:0000313" key="1">
    <source>
        <dbReference type="EMBL" id="TFD88926.1"/>
    </source>
</evidence>
<sequence length="87" mass="9698">MRADRLVATLLLMQAQGHVTAQEVAAEADVPDPARWTAPSRAATTPEGITDAVVQRRKVRLSYRGWNRTRVEGLCDLWGLVEKNAVW</sequence>
<proteinExistence type="predicted"/>